<evidence type="ECO:0000256" key="2">
    <source>
        <dbReference type="SAM" id="Phobius"/>
    </source>
</evidence>
<dbReference type="Proteomes" id="UP001165341">
    <property type="component" value="Unassembled WGS sequence"/>
</dbReference>
<reference evidence="3" key="1">
    <citation type="submission" date="2022-03" db="EMBL/GenBank/DDBJ databases">
        <title>Cryobacterium sp. nov. strain ZS14-85, isolated from Antarctic soil.</title>
        <authorList>
            <person name="Li J."/>
            <person name="Niu G."/>
        </authorList>
    </citation>
    <scope>NUCLEOTIDE SEQUENCE</scope>
    <source>
        <strain evidence="3">ZS14-85</strain>
    </source>
</reference>
<sequence length="153" mass="16534">MTQNTTKTRNAPVSTPAKRGLFARMTPVSLLLATKTVTLVLVLAGYYVLAFFAAVRVVPMTMGFVKSGTGVTLDMPLETVLSVWIVPALFLVALIFVLVLIAMRALWRLRARVVAGVAHWARGREADMGMTVRPPHTSPLGAKNIRKTSTSAA</sequence>
<evidence type="ECO:0000313" key="3">
    <source>
        <dbReference type="EMBL" id="MCI4659588.1"/>
    </source>
</evidence>
<keyword evidence="4" id="KW-1185">Reference proteome</keyword>
<keyword evidence="2" id="KW-1133">Transmembrane helix</keyword>
<protein>
    <submittedName>
        <fullName evidence="3">Uncharacterized protein</fullName>
    </submittedName>
</protein>
<comment type="caution">
    <text evidence="3">The sequence shown here is derived from an EMBL/GenBank/DDBJ whole genome shotgun (WGS) entry which is preliminary data.</text>
</comment>
<evidence type="ECO:0000256" key="1">
    <source>
        <dbReference type="SAM" id="MobiDB-lite"/>
    </source>
</evidence>
<gene>
    <name evidence="3" type="ORF">MQH31_17430</name>
</gene>
<dbReference type="EMBL" id="JALGAR010000006">
    <property type="protein sequence ID" value="MCI4659588.1"/>
    <property type="molecule type" value="Genomic_DNA"/>
</dbReference>
<accession>A0AA41UGC8</accession>
<dbReference type="RefSeq" id="WP_243013079.1">
    <property type="nucleotide sequence ID" value="NZ_JALGAR010000006.1"/>
</dbReference>
<proteinExistence type="predicted"/>
<organism evidence="3 4">
    <name type="scientific">Cryobacterium zhongshanensis</name>
    <dbReference type="NCBI Taxonomy" id="2928153"/>
    <lineage>
        <taxon>Bacteria</taxon>
        <taxon>Bacillati</taxon>
        <taxon>Actinomycetota</taxon>
        <taxon>Actinomycetes</taxon>
        <taxon>Micrococcales</taxon>
        <taxon>Microbacteriaceae</taxon>
        <taxon>Cryobacterium</taxon>
    </lineage>
</organism>
<feature type="transmembrane region" description="Helical" evidence="2">
    <location>
        <begin position="81"/>
        <end position="102"/>
    </location>
</feature>
<evidence type="ECO:0000313" key="4">
    <source>
        <dbReference type="Proteomes" id="UP001165341"/>
    </source>
</evidence>
<name>A0AA41UGC8_9MICO</name>
<feature type="region of interest" description="Disordered" evidence="1">
    <location>
        <begin position="133"/>
        <end position="153"/>
    </location>
</feature>
<dbReference type="AlphaFoldDB" id="A0AA41UGC8"/>
<feature type="transmembrane region" description="Helical" evidence="2">
    <location>
        <begin position="28"/>
        <end position="55"/>
    </location>
</feature>
<keyword evidence="2" id="KW-0472">Membrane</keyword>
<keyword evidence="2" id="KW-0812">Transmembrane</keyword>